<dbReference type="OrthoDB" id="5775605at2759"/>
<dbReference type="KEGG" id="vde:111243426"/>
<dbReference type="Proteomes" id="UP000594260">
    <property type="component" value="Unplaced"/>
</dbReference>
<evidence type="ECO:0000259" key="5">
    <source>
        <dbReference type="PROSITE" id="PS51034"/>
    </source>
</evidence>
<feature type="domain" description="ZP" evidence="5">
    <location>
        <begin position="381"/>
        <end position="621"/>
    </location>
</feature>
<proteinExistence type="predicted"/>
<dbReference type="InterPro" id="IPR042235">
    <property type="entry name" value="ZP-C_dom"/>
</dbReference>
<feature type="transmembrane region" description="Helical" evidence="2">
    <location>
        <begin position="684"/>
        <end position="706"/>
    </location>
</feature>
<dbReference type="PANTHER" id="PTHR47327:SF1">
    <property type="entry name" value="RE15579P"/>
    <property type="match status" value="1"/>
</dbReference>
<dbReference type="Pfam" id="PF14295">
    <property type="entry name" value="PAN_4"/>
    <property type="match status" value="1"/>
</dbReference>
<dbReference type="Gene3D" id="2.60.40.4100">
    <property type="entry name" value="Zona pellucida, ZP-C domain"/>
    <property type="match status" value="1"/>
</dbReference>
<dbReference type="PROSITE" id="PS51034">
    <property type="entry name" value="ZP_2"/>
    <property type="match status" value="1"/>
</dbReference>
<dbReference type="SMART" id="SM00473">
    <property type="entry name" value="PAN_AP"/>
    <property type="match status" value="3"/>
</dbReference>
<dbReference type="Gene3D" id="3.50.4.10">
    <property type="entry name" value="Hepatocyte Growth Factor"/>
    <property type="match status" value="3"/>
</dbReference>
<feature type="domain" description="Apple" evidence="4">
    <location>
        <begin position="117"/>
        <end position="199"/>
    </location>
</feature>
<evidence type="ECO:0000256" key="1">
    <source>
        <dbReference type="SAM" id="MobiDB-lite"/>
    </source>
</evidence>
<accession>A0A7M7M3A7</accession>
<dbReference type="RefSeq" id="XP_022644709.1">
    <property type="nucleotide sequence ID" value="XM_022788974.1"/>
</dbReference>
<keyword evidence="2" id="KW-0472">Membrane</keyword>
<evidence type="ECO:0000256" key="2">
    <source>
        <dbReference type="SAM" id="Phobius"/>
    </source>
</evidence>
<evidence type="ECO:0000259" key="4">
    <source>
        <dbReference type="PROSITE" id="PS50948"/>
    </source>
</evidence>
<dbReference type="PANTHER" id="PTHR47327">
    <property type="entry name" value="FI18240P1-RELATED"/>
    <property type="match status" value="1"/>
</dbReference>
<dbReference type="EnsemblMetazoa" id="XM_022788974">
    <property type="protein sequence ID" value="XP_022644709"/>
    <property type="gene ID" value="LOC111243426"/>
</dbReference>
<evidence type="ECO:0000256" key="3">
    <source>
        <dbReference type="SAM" id="SignalP"/>
    </source>
</evidence>
<feature type="compositionally biased region" description="Low complexity" evidence="1">
    <location>
        <begin position="337"/>
        <end position="349"/>
    </location>
</feature>
<dbReference type="InterPro" id="IPR056953">
    <property type="entry name" value="CUT_N"/>
</dbReference>
<dbReference type="InterPro" id="IPR052774">
    <property type="entry name" value="Celegans_DevNeuronal_Protein"/>
</dbReference>
<keyword evidence="2" id="KW-1133">Transmembrane helix</keyword>
<reference evidence="6" key="1">
    <citation type="submission" date="2021-01" db="UniProtKB">
        <authorList>
            <consortium name="EnsemblMetazoa"/>
        </authorList>
    </citation>
    <scope>IDENTIFICATION</scope>
</reference>
<dbReference type="GeneID" id="111243426"/>
<dbReference type="InterPro" id="IPR003609">
    <property type="entry name" value="Pan_app"/>
</dbReference>
<protein>
    <recommendedName>
        <fullName evidence="8">Cuticlin-1</fullName>
    </recommendedName>
</protein>
<feature type="chain" id="PRO_5029915994" description="Cuticlin-1" evidence="3">
    <location>
        <begin position="25"/>
        <end position="717"/>
    </location>
</feature>
<keyword evidence="3" id="KW-0732">Signal</keyword>
<evidence type="ECO:0000313" key="6">
    <source>
        <dbReference type="EnsemblMetazoa" id="XP_022644709"/>
    </source>
</evidence>
<dbReference type="Pfam" id="PF25057">
    <property type="entry name" value="CUT_N"/>
    <property type="match status" value="1"/>
</dbReference>
<evidence type="ECO:0000313" key="7">
    <source>
        <dbReference type="Proteomes" id="UP000594260"/>
    </source>
</evidence>
<keyword evidence="7" id="KW-1185">Reference proteome</keyword>
<dbReference type="CTD" id="3354987"/>
<name>A0A7M7M3A7_VARDE</name>
<dbReference type="SMART" id="SM00241">
    <property type="entry name" value="ZP"/>
    <property type="match status" value="1"/>
</dbReference>
<feature type="region of interest" description="Disordered" evidence="1">
    <location>
        <begin position="335"/>
        <end position="357"/>
    </location>
</feature>
<dbReference type="CDD" id="cd01099">
    <property type="entry name" value="PAN_AP_HGF"/>
    <property type="match status" value="1"/>
</dbReference>
<dbReference type="GO" id="GO:0009653">
    <property type="term" value="P:anatomical structure morphogenesis"/>
    <property type="evidence" value="ECO:0007669"/>
    <property type="project" value="TreeGrafter"/>
</dbReference>
<dbReference type="InParanoid" id="A0A7M7M3A7"/>
<dbReference type="InterPro" id="IPR001507">
    <property type="entry name" value="ZP_dom"/>
</dbReference>
<dbReference type="OMA" id="NTRSFGN"/>
<keyword evidence="2" id="KW-0812">Transmembrane</keyword>
<dbReference type="Pfam" id="PF00024">
    <property type="entry name" value="PAN_1"/>
    <property type="match status" value="2"/>
</dbReference>
<dbReference type="PROSITE" id="PS50948">
    <property type="entry name" value="PAN"/>
    <property type="match status" value="1"/>
</dbReference>
<feature type="signal peptide" evidence="3">
    <location>
        <begin position="1"/>
        <end position="24"/>
    </location>
</feature>
<dbReference type="SUPFAM" id="SSF57414">
    <property type="entry name" value="Hairpin loop containing domain-like"/>
    <property type="match status" value="2"/>
</dbReference>
<dbReference type="FunCoup" id="A0A7M7M3A7">
    <property type="interactions" value="8"/>
</dbReference>
<sequence length="717" mass="80174">MWPRTQHAIVLLLLLSLATSRINGKITFEKLTNLDYVGTPYYSIRNLSLYECQGWCRDEVDCVAAAFSFVVNPLAPVQETTCVLHNDTQARKPSANPQKAINMYYLVKTNVRTEKVCNRLWSFERFPNKMLKAYDNVAMFSSNRENCLATCLNERRFVCRAAEFNSITFQCHLSDADRRSVSVDDFIDAPGIDYFENACLDVDQVCSGVRTYDIAKLGPSQDIITHYVDLNYYPDKELLVSSKSECLRACTMDRDFLCRSVLFKPTESIGQSSCSLYHVDHVMFPDGAQIFKSMSSQLPLLDTGETVGFYMEAHCASNSGNDSLSKFAAVTKRPGLTTSKTEQKSTTKQPATSQSLQGLTKEGYEDGACDSYGVCYDVSIQCTDQKIVVDVKTSRPFHGRIYAMGRSETCNTAVKNGQNFKLDLPLAGQECNTQSMGGVYSNTVVLQHHNVVLTKADKVYNVRCTYETSSKNISFGMMPVSDIDMRDPDNGLAQQITASPEAPVPRIMIFGVDGNEATTVRIGDKLTFKIEIPGNTPYGIFARSCVAMAKDARSTFEIIDDRGCPVDPAIFPRFRQVDTALESNYEAFRFTESYGVIFQCNVKYCIGKCDPVECGTTGKPSWGRRRRSASFDDKEEMTLSQEIVVLDLQDDPTPAHSSQTQHREEVLLESHVLDDNQCASRTSLYVLTITTSAMLVSYVATVAYFLSQRRITPKHYS</sequence>
<organism evidence="6 7">
    <name type="scientific">Varroa destructor</name>
    <name type="common">Honeybee mite</name>
    <dbReference type="NCBI Taxonomy" id="109461"/>
    <lineage>
        <taxon>Eukaryota</taxon>
        <taxon>Metazoa</taxon>
        <taxon>Ecdysozoa</taxon>
        <taxon>Arthropoda</taxon>
        <taxon>Chelicerata</taxon>
        <taxon>Arachnida</taxon>
        <taxon>Acari</taxon>
        <taxon>Parasitiformes</taxon>
        <taxon>Mesostigmata</taxon>
        <taxon>Gamasina</taxon>
        <taxon>Dermanyssoidea</taxon>
        <taxon>Varroidae</taxon>
        <taxon>Varroa</taxon>
    </lineage>
</organism>
<dbReference type="AlphaFoldDB" id="A0A7M7M3A7"/>
<evidence type="ECO:0008006" key="8">
    <source>
        <dbReference type="Google" id="ProtNLM"/>
    </source>
</evidence>